<keyword evidence="9" id="KW-1185">Reference proteome</keyword>
<dbReference type="GO" id="GO:0005524">
    <property type="term" value="F:ATP binding"/>
    <property type="evidence" value="ECO:0007669"/>
    <property type="project" value="UniProtKB-UniRule"/>
</dbReference>
<dbReference type="InterPro" id="IPR036388">
    <property type="entry name" value="WH-like_DNA-bd_sf"/>
</dbReference>
<dbReference type="AlphaFoldDB" id="A0A432YID0"/>
<dbReference type="Pfam" id="PF03099">
    <property type="entry name" value="BPL_LplA_LipB"/>
    <property type="match status" value="1"/>
</dbReference>
<dbReference type="InterPro" id="IPR003142">
    <property type="entry name" value="BPL_C"/>
</dbReference>
<dbReference type="PANTHER" id="PTHR12835:SF5">
    <property type="entry name" value="BIOTIN--PROTEIN LIGASE"/>
    <property type="match status" value="1"/>
</dbReference>
<keyword evidence="6" id="KW-0238">DNA-binding</keyword>
<protein>
    <recommendedName>
        <fullName evidence="6">Bifunctional ligase/repressor BirA</fullName>
    </recommendedName>
    <alternativeName>
        <fullName evidence="6">Biotin operon repressor</fullName>
    </alternativeName>
    <alternativeName>
        <fullName evidence="6">Biotin--[acetyl-CoA-carboxylase] ligase</fullName>
        <ecNumber evidence="6">6.3.4.15</ecNumber>
    </alternativeName>
    <alternativeName>
        <fullName evidence="6">Biotin--protein ligase</fullName>
    </alternativeName>
    <alternativeName>
        <fullName evidence="6">Biotin-[acetyl-CoA carboxylase] synthetase</fullName>
    </alternativeName>
</protein>
<dbReference type="InterPro" id="IPR004408">
    <property type="entry name" value="Biotin_CoA_COase_ligase"/>
</dbReference>
<evidence type="ECO:0000256" key="3">
    <source>
        <dbReference type="ARBA" id="ARBA00022840"/>
    </source>
</evidence>
<dbReference type="InterPro" id="IPR004143">
    <property type="entry name" value="BPL_LPL_catalytic"/>
</dbReference>
<evidence type="ECO:0000256" key="1">
    <source>
        <dbReference type="ARBA" id="ARBA00022598"/>
    </source>
</evidence>
<dbReference type="InterPro" id="IPR030855">
    <property type="entry name" value="Bifunct_BirA"/>
</dbReference>
<comment type="similarity">
    <text evidence="6">Belongs to the biotin--protein ligase family.</text>
</comment>
<evidence type="ECO:0000256" key="6">
    <source>
        <dbReference type="HAMAP-Rule" id="MF_00978"/>
    </source>
</evidence>
<evidence type="ECO:0000313" key="8">
    <source>
        <dbReference type="EMBL" id="RUO60716.1"/>
    </source>
</evidence>
<evidence type="ECO:0000256" key="5">
    <source>
        <dbReference type="ARBA" id="ARBA00047846"/>
    </source>
</evidence>
<accession>A0A432YID0</accession>
<dbReference type="InterPro" id="IPR013196">
    <property type="entry name" value="HTH_11"/>
</dbReference>
<sequence length="329" mass="36728">MKPQRIERIVQVIEMLSDGQFHSGEALGEKLHVSRTAISQYIKDVQALGIDVFRVTGKGYKFAKELKLLDLERVTNYLRANDENVENVHLERVIGSTNDFIKHALNSPIDSGYAVFSEAQTEGRGRRGKRWISPFGSNLYMSMYWRLEDGMGAAMGLSLALGTVIAELLSELGVYDVEVKWPNDVIVDGKKVAGILIELEGQALGVAHAIIGIGINIQMPKWLGEQIDQPWTDLSTLLNNNFDRNQLAALLLAKCRKALKLYEGEGLKPFISRWQKFDRLALKPVRIIMGEKELHGIAEGIDESGALLVKRDGKLERFHAGEVSLRYGA</sequence>
<keyword evidence="6" id="KW-0678">Repressor</keyword>
<dbReference type="SUPFAM" id="SSF46785">
    <property type="entry name" value="Winged helix' DNA-binding domain"/>
    <property type="match status" value="1"/>
</dbReference>
<dbReference type="Gene3D" id="2.30.30.100">
    <property type="match status" value="1"/>
</dbReference>
<dbReference type="CDD" id="cd16442">
    <property type="entry name" value="BPL"/>
    <property type="match status" value="1"/>
</dbReference>
<comment type="caution">
    <text evidence="8">The sequence shown here is derived from an EMBL/GenBank/DDBJ whole genome shotgun (WGS) entry which is preliminary data.</text>
</comment>
<feature type="binding site" evidence="6">
    <location>
        <begin position="96"/>
        <end position="98"/>
    </location>
    <ligand>
        <name>biotin</name>
        <dbReference type="ChEBI" id="CHEBI:57586"/>
    </ligand>
</feature>
<reference evidence="9" key="1">
    <citation type="journal article" date="2018" name="Front. Microbiol.">
        <title>Genome-Based Analysis Reveals the Taxonomy and Diversity of the Family Idiomarinaceae.</title>
        <authorList>
            <person name="Liu Y."/>
            <person name="Lai Q."/>
            <person name="Shao Z."/>
        </authorList>
    </citation>
    <scope>NUCLEOTIDE SEQUENCE [LARGE SCALE GENOMIC DNA]</scope>
    <source>
        <strain evidence="9">PIM1</strain>
    </source>
</reference>
<evidence type="ECO:0000256" key="2">
    <source>
        <dbReference type="ARBA" id="ARBA00022741"/>
    </source>
</evidence>
<evidence type="ECO:0000313" key="9">
    <source>
        <dbReference type="Proteomes" id="UP000288127"/>
    </source>
</evidence>
<dbReference type="EMBL" id="PIPZ01000001">
    <property type="protein sequence ID" value="RUO60716.1"/>
    <property type="molecule type" value="Genomic_DNA"/>
</dbReference>
<keyword evidence="2 6" id="KW-0547">Nucleotide-binding</keyword>
<comment type="function">
    <text evidence="6">Acts both as a biotin--[acetyl-CoA-carboxylase] ligase and a biotin-operon repressor. In the presence of ATP, BirA activates biotin to form the BirA-biotinyl-5'-adenylate (BirA-bio-5'-AMP or holoBirA) complex. HoloBirA can either transfer the biotinyl moiety to the biotin carboxyl carrier protein (BCCP) subunit of acetyl-CoA carboxylase, or bind to the biotin operator site and inhibit transcription of the operon.</text>
</comment>
<dbReference type="RefSeq" id="WP_126758364.1">
    <property type="nucleotide sequence ID" value="NZ_PIPZ01000001.1"/>
</dbReference>
<feature type="DNA-binding region" description="H-T-H motif" evidence="6">
    <location>
        <begin position="24"/>
        <end position="43"/>
    </location>
</feature>
<feature type="binding site" evidence="6">
    <location>
        <position position="191"/>
    </location>
    <ligand>
        <name>biotin</name>
        <dbReference type="ChEBI" id="CHEBI:57586"/>
    </ligand>
</feature>
<feature type="domain" description="BPL/LPL catalytic" evidence="7">
    <location>
        <begin position="78"/>
        <end position="263"/>
    </location>
</feature>
<dbReference type="PANTHER" id="PTHR12835">
    <property type="entry name" value="BIOTIN PROTEIN LIGASE"/>
    <property type="match status" value="1"/>
</dbReference>
<evidence type="ECO:0000259" key="7">
    <source>
        <dbReference type="PROSITE" id="PS51733"/>
    </source>
</evidence>
<keyword evidence="6" id="KW-0805">Transcription regulation</keyword>
<evidence type="ECO:0000256" key="4">
    <source>
        <dbReference type="ARBA" id="ARBA00023267"/>
    </source>
</evidence>
<dbReference type="NCBIfam" id="NF008847">
    <property type="entry name" value="PRK11886.1-2"/>
    <property type="match status" value="1"/>
</dbReference>
<dbReference type="InterPro" id="IPR036390">
    <property type="entry name" value="WH_DNA-bd_sf"/>
</dbReference>
<dbReference type="GO" id="GO:0006355">
    <property type="term" value="P:regulation of DNA-templated transcription"/>
    <property type="evidence" value="ECO:0007669"/>
    <property type="project" value="UniProtKB-UniRule"/>
</dbReference>
<dbReference type="HAMAP" id="MF_00978">
    <property type="entry name" value="Bifunct_BirA"/>
    <property type="match status" value="1"/>
</dbReference>
<dbReference type="PROSITE" id="PS51733">
    <property type="entry name" value="BPL_LPL_CATALYTIC"/>
    <property type="match status" value="1"/>
</dbReference>
<feature type="binding site" evidence="6">
    <location>
        <begin position="124"/>
        <end position="126"/>
    </location>
    <ligand>
        <name>biotin</name>
        <dbReference type="ChEBI" id="CHEBI:57586"/>
    </ligand>
</feature>
<keyword evidence="3 6" id="KW-0067">ATP-binding</keyword>
<dbReference type="Gene3D" id="1.10.10.10">
    <property type="entry name" value="Winged helix-like DNA-binding domain superfamily/Winged helix DNA-binding domain"/>
    <property type="match status" value="1"/>
</dbReference>
<dbReference type="OrthoDB" id="9807064at2"/>
<dbReference type="InterPro" id="IPR045864">
    <property type="entry name" value="aa-tRNA-synth_II/BPL/LPL"/>
</dbReference>
<name>A0A432YID0_9GAMM</name>
<dbReference type="EC" id="6.3.4.15" evidence="6"/>
<gene>
    <name evidence="6" type="primary">birA</name>
    <name evidence="8" type="ORF">CWI76_00015</name>
</gene>
<keyword evidence="6" id="KW-0804">Transcription</keyword>
<dbReference type="Pfam" id="PF02237">
    <property type="entry name" value="BPL_C"/>
    <property type="match status" value="1"/>
</dbReference>
<dbReference type="SUPFAM" id="SSF55681">
    <property type="entry name" value="Class II aaRS and biotin synthetases"/>
    <property type="match status" value="1"/>
</dbReference>
<dbReference type="SUPFAM" id="SSF50037">
    <property type="entry name" value="C-terminal domain of transcriptional repressors"/>
    <property type="match status" value="1"/>
</dbReference>
<keyword evidence="1 6" id="KW-0436">Ligase</keyword>
<proteinExistence type="inferred from homology"/>
<dbReference type="Gene3D" id="3.30.930.10">
    <property type="entry name" value="Bira Bifunctional Protein, Domain 2"/>
    <property type="match status" value="1"/>
</dbReference>
<dbReference type="InterPro" id="IPR008988">
    <property type="entry name" value="Transcriptional_repressor_C"/>
</dbReference>
<dbReference type="NCBIfam" id="TIGR00121">
    <property type="entry name" value="birA_ligase"/>
    <property type="match status" value="1"/>
</dbReference>
<feature type="binding site" evidence="6">
    <location>
        <position position="120"/>
    </location>
    <ligand>
        <name>biotin</name>
        <dbReference type="ChEBI" id="CHEBI:57586"/>
    </ligand>
</feature>
<keyword evidence="4 6" id="KW-0092">Biotin</keyword>
<dbReference type="GO" id="GO:0003677">
    <property type="term" value="F:DNA binding"/>
    <property type="evidence" value="ECO:0007669"/>
    <property type="project" value="UniProtKB-UniRule"/>
</dbReference>
<dbReference type="GO" id="GO:0005737">
    <property type="term" value="C:cytoplasm"/>
    <property type="evidence" value="ECO:0007669"/>
    <property type="project" value="TreeGrafter"/>
</dbReference>
<dbReference type="GO" id="GO:0004077">
    <property type="term" value="F:biotin--[biotin carboxyl-carrier protein] ligase activity"/>
    <property type="evidence" value="ECO:0007669"/>
    <property type="project" value="UniProtKB-UniRule"/>
</dbReference>
<dbReference type="Proteomes" id="UP000288127">
    <property type="component" value="Unassembled WGS sequence"/>
</dbReference>
<organism evidence="8 9">
    <name type="scientific">Pseudidiomarina marina</name>
    <dbReference type="NCBI Taxonomy" id="502366"/>
    <lineage>
        <taxon>Bacteria</taxon>
        <taxon>Pseudomonadati</taxon>
        <taxon>Pseudomonadota</taxon>
        <taxon>Gammaproteobacteria</taxon>
        <taxon>Alteromonadales</taxon>
        <taxon>Idiomarinaceae</taxon>
        <taxon>Pseudidiomarina</taxon>
    </lineage>
</organism>
<dbReference type="Pfam" id="PF08279">
    <property type="entry name" value="HTH_11"/>
    <property type="match status" value="1"/>
</dbReference>
<comment type="catalytic activity">
    <reaction evidence="5 6">
        <text>biotin + L-lysyl-[protein] + ATP = N(6)-biotinyl-L-lysyl-[protein] + AMP + diphosphate + H(+)</text>
        <dbReference type="Rhea" id="RHEA:11756"/>
        <dbReference type="Rhea" id="RHEA-COMP:9752"/>
        <dbReference type="Rhea" id="RHEA-COMP:10505"/>
        <dbReference type="ChEBI" id="CHEBI:15378"/>
        <dbReference type="ChEBI" id="CHEBI:29969"/>
        <dbReference type="ChEBI" id="CHEBI:30616"/>
        <dbReference type="ChEBI" id="CHEBI:33019"/>
        <dbReference type="ChEBI" id="CHEBI:57586"/>
        <dbReference type="ChEBI" id="CHEBI:83144"/>
        <dbReference type="ChEBI" id="CHEBI:456215"/>
        <dbReference type="EC" id="6.3.4.15"/>
    </reaction>
</comment>